<evidence type="ECO:0000313" key="5">
    <source>
        <dbReference type="Proteomes" id="UP000231179"/>
    </source>
</evidence>
<dbReference type="AlphaFoldDB" id="A0A2K8KFE6"/>
<proteinExistence type="predicted"/>
<dbReference type="GO" id="GO:0003700">
    <property type="term" value="F:DNA-binding transcription factor activity"/>
    <property type="evidence" value="ECO:0007669"/>
    <property type="project" value="InterPro"/>
</dbReference>
<evidence type="ECO:0000256" key="2">
    <source>
        <dbReference type="ARBA" id="ARBA00023163"/>
    </source>
</evidence>
<protein>
    <submittedName>
        <fullName evidence="4">DeoR family transcriptional regulator, lactose phosphotransferase system repressor</fullName>
    </submittedName>
</protein>
<organism evidence="4 5">
    <name type="scientific">Spiroplasma clarkii</name>
    <dbReference type="NCBI Taxonomy" id="2139"/>
    <lineage>
        <taxon>Bacteria</taxon>
        <taxon>Bacillati</taxon>
        <taxon>Mycoplasmatota</taxon>
        <taxon>Mollicutes</taxon>
        <taxon>Entomoplasmatales</taxon>
        <taxon>Spiroplasmataceae</taxon>
        <taxon>Spiroplasma</taxon>
    </lineage>
</organism>
<sequence>MHKIERKKLYLKELEKHSFITMTDFLDTFEKEGIKSATIRRDLKELEVTGAITLTFGGINVNIGNENQVKDNVVNKNLDKKHKIALKANEFLEDGDMIYCGAGTTIEEFVTNISKTIRLLVTNSLSVLQKAVANPDIKDVVLMGGLFREKSQVFIPGNANKYFQEFRIHKAFYSAIAFDKIGNAFDDFLPENNVIKMAIENSEQNYLLVDSTKLNNYAINPIVNMINVTNVISDQEINKDLLTKFNNIVIAK</sequence>
<gene>
    <name evidence="4" type="primary">lacR</name>
    <name evidence="4" type="ORF">SCLAR_v1c00700</name>
</gene>
<dbReference type="EMBL" id="CP024870">
    <property type="protein sequence ID" value="ATX70405.1"/>
    <property type="molecule type" value="Genomic_DNA"/>
</dbReference>
<keyword evidence="5" id="KW-1185">Reference proteome</keyword>
<evidence type="ECO:0000313" key="4">
    <source>
        <dbReference type="EMBL" id="ATX70405.1"/>
    </source>
</evidence>
<evidence type="ECO:0000259" key="3">
    <source>
        <dbReference type="SMART" id="SM00420"/>
    </source>
</evidence>
<dbReference type="SMART" id="SM00420">
    <property type="entry name" value="HTH_DEOR"/>
    <property type="match status" value="1"/>
</dbReference>
<keyword evidence="1" id="KW-0805">Transcription regulation</keyword>
<keyword evidence="4" id="KW-0808">Transferase</keyword>
<dbReference type="PANTHER" id="PTHR30363">
    <property type="entry name" value="HTH-TYPE TRANSCRIPTIONAL REGULATOR SRLR-RELATED"/>
    <property type="match status" value="1"/>
</dbReference>
<name>A0A2K8KFE6_9MOLU</name>
<feature type="domain" description="HTH deoR-type" evidence="3">
    <location>
        <begin position="6"/>
        <end position="61"/>
    </location>
</feature>
<dbReference type="RefSeq" id="WP_169921824.1">
    <property type="nucleotide sequence ID" value="NZ_CP024870.1"/>
</dbReference>
<dbReference type="InterPro" id="IPR037171">
    <property type="entry name" value="NagB/RpiA_transferase-like"/>
</dbReference>
<dbReference type="Pfam" id="PF08220">
    <property type="entry name" value="HTH_DeoR"/>
    <property type="match status" value="1"/>
</dbReference>
<dbReference type="Proteomes" id="UP000231179">
    <property type="component" value="Chromosome"/>
</dbReference>
<keyword evidence="2" id="KW-0804">Transcription</keyword>
<accession>A0A2K8KFE6</accession>
<dbReference type="Gene3D" id="3.40.50.1360">
    <property type="match status" value="1"/>
</dbReference>
<dbReference type="GO" id="GO:0016740">
    <property type="term" value="F:transferase activity"/>
    <property type="evidence" value="ECO:0007669"/>
    <property type="project" value="UniProtKB-KW"/>
</dbReference>
<dbReference type="InterPro" id="IPR014036">
    <property type="entry name" value="DeoR-like_C"/>
</dbReference>
<evidence type="ECO:0000256" key="1">
    <source>
        <dbReference type="ARBA" id="ARBA00023015"/>
    </source>
</evidence>
<dbReference type="SUPFAM" id="SSF100950">
    <property type="entry name" value="NagB/RpiA/CoA transferase-like"/>
    <property type="match status" value="1"/>
</dbReference>
<dbReference type="InterPro" id="IPR050313">
    <property type="entry name" value="Carb_Metab_HTH_regulators"/>
</dbReference>
<dbReference type="Pfam" id="PF00455">
    <property type="entry name" value="DeoRC"/>
    <property type="match status" value="1"/>
</dbReference>
<dbReference type="SMART" id="SM01134">
    <property type="entry name" value="DeoRC"/>
    <property type="match status" value="1"/>
</dbReference>
<dbReference type="InterPro" id="IPR001034">
    <property type="entry name" value="DeoR_HTH"/>
</dbReference>
<dbReference type="PANTHER" id="PTHR30363:SF44">
    <property type="entry name" value="AGA OPERON TRANSCRIPTIONAL REPRESSOR-RELATED"/>
    <property type="match status" value="1"/>
</dbReference>
<reference evidence="4 5" key="1">
    <citation type="submission" date="2017-11" db="EMBL/GenBank/DDBJ databases">
        <title>Complete genome sequence of Spiroplasma clarkii CN-5 (DSM 19994).</title>
        <authorList>
            <person name="Tsai Y.-M."/>
            <person name="Chang A."/>
            <person name="Lo W.-S."/>
            <person name="Kuo C.-H."/>
        </authorList>
    </citation>
    <scope>NUCLEOTIDE SEQUENCE [LARGE SCALE GENOMIC DNA]</scope>
    <source>
        <strain evidence="4 5">CN-5</strain>
    </source>
</reference>